<protein>
    <submittedName>
        <fullName evidence="2">Uncharacterized protein</fullName>
    </submittedName>
</protein>
<feature type="transmembrane region" description="Helical" evidence="1">
    <location>
        <begin position="35"/>
        <end position="55"/>
    </location>
</feature>
<keyword evidence="1" id="KW-0812">Transmembrane</keyword>
<gene>
    <name evidence="2" type="ORF">ENJ51_12025</name>
</gene>
<reference evidence="2" key="1">
    <citation type="journal article" date="2020" name="mSystems">
        <title>Genome- and Community-Level Interaction Insights into Carbon Utilization and Element Cycling Functions of Hydrothermarchaeota in Hydrothermal Sediment.</title>
        <authorList>
            <person name="Zhou Z."/>
            <person name="Liu Y."/>
            <person name="Xu W."/>
            <person name="Pan J."/>
            <person name="Luo Z.H."/>
            <person name="Li M."/>
        </authorList>
    </citation>
    <scope>NUCLEOTIDE SEQUENCE [LARGE SCALE GENOMIC DNA]</scope>
    <source>
        <strain evidence="2">HyVt-493</strain>
    </source>
</reference>
<accession>A0A7V2T2M4</accession>
<dbReference type="Proteomes" id="UP000885750">
    <property type="component" value="Unassembled WGS sequence"/>
</dbReference>
<keyword evidence="1" id="KW-1133">Transmembrane helix</keyword>
<proteinExistence type="predicted"/>
<dbReference type="EMBL" id="DRMS01000456">
    <property type="protein sequence ID" value="HFC93527.1"/>
    <property type="molecule type" value="Genomic_DNA"/>
</dbReference>
<dbReference type="SUPFAM" id="SSF58104">
    <property type="entry name" value="Methyl-accepting chemotaxis protein (MCP) signaling domain"/>
    <property type="match status" value="1"/>
</dbReference>
<name>A0A7V2T2M4_LEUMU</name>
<dbReference type="Gene3D" id="1.10.287.950">
    <property type="entry name" value="Methyl-accepting chemotaxis protein"/>
    <property type="match status" value="1"/>
</dbReference>
<evidence type="ECO:0000256" key="1">
    <source>
        <dbReference type="SAM" id="Phobius"/>
    </source>
</evidence>
<organism evidence="2">
    <name type="scientific">Leucothrix mucor</name>
    <dbReference type="NCBI Taxonomy" id="45248"/>
    <lineage>
        <taxon>Bacteria</taxon>
        <taxon>Pseudomonadati</taxon>
        <taxon>Pseudomonadota</taxon>
        <taxon>Gammaproteobacteria</taxon>
        <taxon>Thiotrichales</taxon>
        <taxon>Thiotrichaceae</taxon>
        <taxon>Leucothrix</taxon>
    </lineage>
</organism>
<keyword evidence="1" id="KW-0472">Membrane</keyword>
<sequence length="249" mass="27103">MPQSSDLNNDYVKDLQLELRTFEKKSEGSDKHMRLIVYPAILAFIILASYGFYLIQSLASDVNNMAGTMSKMADSVDRNMVSISDTMKDMNGDVGTLTSTIRGMSGDIGDMSSNTKTMVDSIGGMKAATYDMAASTNNMQRDMWSLNQNISTPLSMMNKFLPWKNNSTGPFPGSLAPLPPSYYPAPRLQNNPIPKILPLPLLPVVPALKGNGQSSLGTLPNIGGKKVNYNTQYSLPIVPNALPYPAKNI</sequence>
<evidence type="ECO:0000313" key="2">
    <source>
        <dbReference type="EMBL" id="HFC93527.1"/>
    </source>
</evidence>
<dbReference type="AlphaFoldDB" id="A0A7V2T2M4"/>
<comment type="caution">
    <text evidence="2">The sequence shown here is derived from an EMBL/GenBank/DDBJ whole genome shotgun (WGS) entry which is preliminary data.</text>
</comment>